<evidence type="ECO:0000256" key="7">
    <source>
        <dbReference type="ARBA" id="ARBA00023136"/>
    </source>
</evidence>
<comment type="similarity">
    <text evidence="1">Belongs to the ABC transporter superfamily. ABCC family. Conjugate transporter (TC 3.A.1.208) subfamily.</text>
</comment>
<comment type="catalytic activity">
    <reaction evidence="8">
        <text>ATP + H2O + xenobioticSide 1 = ADP + phosphate + xenobioticSide 2.</text>
        <dbReference type="EC" id="7.6.2.2"/>
    </reaction>
</comment>
<evidence type="ECO:0000256" key="6">
    <source>
        <dbReference type="ARBA" id="ARBA00022989"/>
    </source>
</evidence>
<sequence length="307" mass="33957">MCLKLIDDYSRPKLHVAGVLDWLGLRLDMLSSFMFAFTLVFLVSVPQGTIDPSNKDNFVIFINDSPPRNKFEGTAGLAVTYGLYLNKIQGWAIQKLCNVEIRFISVERIFQYSSILSEPPLVIDSNRPRLTCTFHGGTKTGIVGRTGSGKSTLIQTLFRIVEPASGEILIDGINISSIGLHDLRSRLSIIPQDPTITRVSKIATVTENGENWSTGQQQLVCLGRVLLKKSKILVLDEATASVDTATDNMIQKTLREHFSDSTVITIAHRITSVVNGDMVLVLNNEEKSSSFSKLVGEYNRRSNSSHI</sequence>
<dbReference type="InterPro" id="IPR003439">
    <property type="entry name" value="ABC_transporter-like_ATP-bd"/>
</dbReference>
<comment type="caution">
    <text evidence="10">The sequence shown here is derived from an EMBL/GenBank/DDBJ whole genome shotgun (WGS) entry which is preliminary data.</text>
</comment>
<protein>
    <recommendedName>
        <fullName evidence="2">ABC-type xenobiotic transporter</fullName>
        <ecNumber evidence="2">7.6.2.2</ecNumber>
    </recommendedName>
</protein>
<dbReference type="OMA" id="LINIDHR"/>
<dbReference type="Gramene" id="KVH87666">
    <property type="protein sequence ID" value="KVH87666"/>
    <property type="gene ID" value="Ccrd_025049"/>
</dbReference>
<feature type="non-terminal residue" evidence="10">
    <location>
        <position position="1"/>
    </location>
</feature>
<evidence type="ECO:0000256" key="1">
    <source>
        <dbReference type="ARBA" id="ARBA00009726"/>
    </source>
</evidence>
<dbReference type="EC" id="7.6.2.2" evidence="2"/>
<accession>A0A103XBI0</accession>
<evidence type="ECO:0000256" key="2">
    <source>
        <dbReference type="ARBA" id="ARBA00012191"/>
    </source>
</evidence>
<evidence type="ECO:0000256" key="4">
    <source>
        <dbReference type="ARBA" id="ARBA00022741"/>
    </source>
</evidence>
<dbReference type="InterPro" id="IPR003593">
    <property type="entry name" value="AAA+_ATPase"/>
</dbReference>
<gene>
    <name evidence="10" type="ORF">Ccrd_025049</name>
</gene>
<reference evidence="10 11" key="1">
    <citation type="journal article" date="2016" name="Sci. Rep.">
        <title>The genome sequence of the outbreeding globe artichoke constructed de novo incorporating a phase-aware low-pass sequencing strategy of F1 progeny.</title>
        <authorList>
            <person name="Scaglione D."/>
            <person name="Reyes-Chin-Wo S."/>
            <person name="Acquadro A."/>
            <person name="Froenicke L."/>
            <person name="Portis E."/>
            <person name="Beitel C."/>
            <person name="Tirone M."/>
            <person name="Mauro R."/>
            <person name="Lo Monaco A."/>
            <person name="Mauromicale G."/>
            <person name="Faccioli P."/>
            <person name="Cattivelli L."/>
            <person name="Rieseberg L."/>
            <person name="Michelmore R."/>
            <person name="Lanteri S."/>
        </authorList>
    </citation>
    <scope>NUCLEOTIDE SEQUENCE [LARGE SCALE GENOMIC DNA]</scope>
    <source>
        <strain evidence="10">2C</strain>
    </source>
</reference>
<dbReference type="InterPro" id="IPR027417">
    <property type="entry name" value="P-loop_NTPase"/>
</dbReference>
<dbReference type="AlphaFoldDB" id="A0A103XBI0"/>
<keyword evidence="5" id="KW-0067">ATP-binding</keyword>
<dbReference type="SUPFAM" id="SSF52540">
    <property type="entry name" value="P-loop containing nucleoside triphosphate hydrolases"/>
    <property type="match status" value="1"/>
</dbReference>
<keyword evidence="11" id="KW-1185">Reference proteome</keyword>
<dbReference type="Gene3D" id="3.40.50.300">
    <property type="entry name" value="P-loop containing nucleotide triphosphate hydrolases"/>
    <property type="match status" value="2"/>
</dbReference>
<evidence type="ECO:0000256" key="8">
    <source>
        <dbReference type="ARBA" id="ARBA00034018"/>
    </source>
</evidence>
<organism evidence="10 11">
    <name type="scientific">Cynara cardunculus var. scolymus</name>
    <name type="common">Globe artichoke</name>
    <name type="synonym">Cynara scolymus</name>
    <dbReference type="NCBI Taxonomy" id="59895"/>
    <lineage>
        <taxon>Eukaryota</taxon>
        <taxon>Viridiplantae</taxon>
        <taxon>Streptophyta</taxon>
        <taxon>Embryophyta</taxon>
        <taxon>Tracheophyta</taxon>
        <taxon>Spermatophyta</taxon>
        <taxon>Magnoliopsida</taxon>
        <taxon>eudicotyledons</taxon>
        <taxon>Gunneridae</taxon>
        <taxon>Pentapetalae</taxon>
        <taxon>asterids</taxon>
        <taxon>campanulids</taxon>
        <taxon>Asterales</taxon>
        <taxon>Asteraceae</taxon>
        <taxon>Carduoideae</taxon>
        <taxon>Cardueae</taxon>
        <taxon>Carduinae</taxon>
        <taxon>Cynara</taxon>
    </lineage>
</organism>
<evidence type="ECO:0000313" key="10">
    <source>
        <dbReference type="EMBL" id="KVH87666.1"/>
    </source>
</evidence>
<dbReference type="EMBL" id="LEKV01005943">
    <property type="protein sequence ID" value="KVH87666.1"/>
    <property type="molecule type" value="Genomic_DNA"/>
</dbReference>
<name>A0A103XBI0_CYNCS</name>
<dbReference type="Gene3D" id="1.20.1560.10">
    <property type="entry name" value="ABC transporter type 1, transmembrane domain"/>
    <property type="match status" value="1"/>
</dbReference>
<evidence type="ECO:0000259" key="9">
    <source>
        <dbReference type="PROSITE" id="PS50893"/>
    </source>
</evidence>
<dbReference type="GO" id="GO:0016020">
    <property type="term" value="C:membrane"/>
    <property type="evidence" value="ECO:0007669"/>
    <property type="project" value="InterPro"/>
</dbReference>
<dbReference type="Pfam" id="PF00005">
    <property type="entry name" value="ABC_tran"/>
    <property type="match status" value="2"/>
</dbReference>
<dbReference type="SMART" id="SM00382">
    <property type="entry name" value="AAA"/>
    <property type="match status" value="1"/>
</dbReference>
<feature type="domain" description="ABC transporter" evidence="9">
    <location>
        <begin position="101"/>
        <end position="307"/>
    </location>
</feature>
<evidence type="ECO:0000256" key="3">
    <source>
        <dbReference type="ARBA" id="ARBA00022692"/>
    </source>
</evidence>
<dbReference type="GO" id="GO:0016887">
    <property type="term" value="F:ATP hydrolysis activity"/>
    <property type="evidence" value="ECO:0007669"/>
    <property type="project" value="InterPro"/>
</dbReference>
<dbReference type="GO" id="GO:0005524">
    <property type="term" value="F:ATP binding"/>
    <property type="evidence" value="ECO:0007669"/>
    <property type="project" value="UniProtKB-KW"/>
</dbReference>
<evidence type="ECO:0000256" key="5">
    <source>
        <dbReference type="ARBA" id="ARBA00022840"/>
    </source>
</evidence>
<keyword evidence="6" id="KW-1133">Transmembrane helix</keyword>
<dbReference type="InterPro" id="IPR050173">
    <property type="entry name" value="ABC_transporter_C-like"/>
</dbReference>
<dbReference type="PANTHER" id="PTHR24223:SF458">
    <property type="entry name" value="ABC-TYPE XENOBIOTIC TRANSPORTER"/>
    <property type="match status" value="1"/>
</dbReference>
<keyword evidence="3" id="KW-0812">Transmembrane</keyword>
<evidence type="ECO:0000313" key="11">
    <source>
        <dbReference type="Proteomes" id="UP000243975"/>
    </source>
</evidence>
<dbReference type="PROSITE" id="PS50893">
    <property type="entry name" value="ABC_TRANSPORTER_2"/>
    <property type="match status" value="1"/>
</dbReference>
<dbReference type="GO" id="GO:0008559">
    <property type="term" value="F:ABC-type xenobiotic transporter activity"/>
    <property type="evidence" value="ECO:0007669"/>
    <property type="project" value="UniProtKB-EC"/>
</dbReference>
<dbReference type="STRING" id="59895.A0A103XBI0"/>
<proteinExistence type="inferred from homology"/>
<keyword evidence="4" id="KW-0547">Nucleotide-binding</keyword>
<dbReference type="Proteomes" id="UP000243975">
    <property type="component" value="Unassembled WGS sequence"/>
</dbReference>
<dbReference type="InterPro" id="IPR036640">
    <property type="entry name" value="ABC1_TM_sf"/>
</dbReference>
<keyword evidence="7" id="KW-0472">Membrane</keyword>
<dbReference type="PANTHER" id="PTHR24223">
    <property type="entry name" value="ATP-BINDING CASSETTE SUB-FAMILY C"/>
    <property type="match status" value="1"/>
</dbReference>